<evidence type="ECO:0000256" key="4">
    <source>
        <dbReference type="ARBA" id="ARBA00012723"/>
    </source>
</evidence>
<dbReference type="GO" id="GO:0034976">
    <property type="term" value="P:response to endoplasmic reticulum stress"/>
    <property type="evidence" value="ECO:0007669"/>
    <property type="project" value="TreeGrafter"/>
</dbReference>
<feature type="domain" description="Thioredoxin" evidence="15">
    <location>
        <begin position="369"/>
        <end position="497"/>
    </location>
</feature>
<evidence type="ECO:0000256" key="12">
    <source>
        <dbReference type="RuleBase" id="RU004208"/>
    </source>
</evidence>
<dbReference type="Pfam" id="PF00085">
    <property type="entry name" value="Thioredoxin"/>
    <property type="match status" value="2"/>
</dbReference>
<dbReference type="FunFam" id="3.40.30.10:FF:000030">
    <property type="entry name" value="Protein disulfide-isomerase"/>
    <property type="match status" value="1"/>
</dbReference>
<evidence type="ECO:0000313" key="17">
    <source>
        <dbReference type="Proteomes" id="UP001176961"/>
    </source>
</evidence>
<dbReference type="Gene3D" id="3.40.30.10">
    <property type="entry name" value="Glutaredoxin"/>
    <property type="match status" value="4"/>
</dbReference>
<proteinExistence type="inferred from homology"/>
<evidence type="ECO:0000256" key="14">
    <source>
        <dbReference type="SAM" id="MobiDB-lite"/>
    </source>
</evidence>
<keyword evidence="7" id="KW-0256">Endoplasmic reticulum</keyword>
<dbReference type="FunFam" id="3.40.30.10:FF:000042">
    <property type="entry name" value="protein disulfide-isomerase A2"/>
    <property type="match status" value="1"/>
</dbReference>
<dbReference type="Pfam" id="PF13848">
    <property type="entry name" value="Thioredoxin_6"/>
    <property type="match status" value="1"/>
</dbReference>
<dbReference type="GO" id="GO:0006457">
    <property type="term" value="P:protein folding"/>
    <property type="evidence" value="ECO:0007669"/>
    <property type="project" value="TreeGrafter"/>
</dbReference>
<dbReference type="SUPFAM" id="SSF52833">
    <property type="entry name" value="Thioredoxin-like"/>
    <property type="match status" value="4"/>
</dbReference>
<dbReference type="Proteomes" id="UP001176961">
    <property type="component" value="Unassembled WGS sequence"/>
</dbReference>
<dbReference type="CDD" id="cd02961">
    <property type="entry name" value="PDI_a_family"/>
    <property type="match status" value="1"/>
</dbReference>
<comment type="similarity">
    <text evidence="3 12">Belongs to the protein disulfide isomerase family.</text>
</comment>
<keyword evidence="5" id="KW-0732">Signal</keyword>
<dbReference type="PRINTS" id="PR00421">
    <property type="entry name" value="THIOREDOXIN"/>
</dbReference>
<protein>
    <recommendedName>
        <fullName evidence="4 13">Protein disulfide-isomerase</fullName>
        <ecNumber evidence="4 13">5.3.4.1</ecNumber>
    </recommendedName>
</protein>
<name>A0AA36HF96_CYLNA</name>
<evidence type="ECO:0000256" key="5">
    <source>
        <dbReference type="ARBA" id="ARBA00022729"/>
    </source>
</evidence>
<comment type="caution">
    <text evidence="16">The sequence shown here is derived from an EMBL/GenBank/DDBJ whole genome shotgun (WGS) entry which is preliminary data.</text>
</comment>
<keyword evidence="6" id="KW-0677">Repeat</keyword>
<evidence type="ECO:0000256" key="7">
    <source>
        <dbReference type="ARBA" id="ARBA00022824"/>
    </source>
</evidence>
<evidence type="ECO:0000256" key="10">
    <source>
        <dbReference type="ARBA" id="ARBA00023284"/>
    </source>
</evidence>
<dbReference type="InterPro" id="IPR036249">
    <property type="entry name" value="Thioredoxin-like_sf"/>
</dbReference>
<accession>A0AA36HF96</accession>
<dbReference type="PANTHER" id="PTHR18929">
    <property type="entry name" value="PROTEIN DISULFIDE ISOMERASE"/>
    <property type="match status" value="1"/>
</dbReference>
<evidence type="ECO:0000256" key="3">
    <source>
        <dbReference type="ARBA" id="ARBA00006347"/>
    </source>
</evidence>
<dbReference type="CDD" id="cd02995">
    <property type="entry name" value="PDI_a_PDI_a'_C"/>
    <property type="match status" value="1"/>
</dbReference>
<keyword evidence="17" id="KW-1185">Reference proteome</keyword>
<dbReference type="CDD" id="cd02981">
    <property type="entry name" value="PDI_b_family"/>
    <property type="match status" value="1"/>
</dbReference>
<dbReference type="EC" id="5.3.4.1" evidence="4 13"/>
<dbReference type="PROSITE" id="PS00194">
    <property type="entry name" value="THIOREDOXIN_1"/>
    <property type="match status" value="2"/>
</dbReference>
<keyword evidence="10 11" id="KW-0676">Redox-active center</keyword>
<feature type="disulfide bond" description="Redox-active" evidence="11">
    <location>
        <begin position="79"/>
        <end position="82"/>
    </location>
</feature>
<gene>
    <name evidence="16" type="ORF">CYNAS_LOCUS20967</name>
</gene>
<evidence type="ECO:0000256" key="6">
    <source>
        <dbReference type="ARBA" id="ARBA00022737"/>
    </source>
</evidence>
<dbReference type="EMBL" id="CATQJL010000326">
    <property type="protein sequence ID" value="CAJ0608984.1"/>
    <property type="molecule type" value="Genomic_DNA"/>
</dbReference>
<dbReference type="GO" id="GO:0005788">
    <property type="term" value="C:endoplasmic reticulum lumen"/>
    <property type="evidence" value="ECO:0007669"/>
    <property type="project" value="UniProtKB-SubCell"/>
</dbReference>
<dbReference type="InterPro" id="IPR005792">
    <property type="entry name" value="Prot_disulphide_isomerase"/>
</dbReference>
<reference evidence="16" key="1">
    <citation type="submission" date="2023-07" db="EMBL/GenBank/DDBJ databases">
        <authorList>
            <consortium name="CYATHOMIX"/>
        </authorList>
    </citation>
    <scope>NUCLEOTIDE SEQUENCE</scope>
    <source>
        <strain evidence="16">N/A</strain>
    </source>
</reference>
<dbReference type="InterPro" id="IPR017937">
    <property type="entry name" value="Thioredoxin_CS"/>
</dbReference>
<dbReference type="CDD" id="cd02982">
    <property type="entry name" value="PDI_b'_family"/>
    <property type="match status" value="1"/>
</dbReference>
<feature type="disulfide bond" description="Redox-active" evidence="11">
    <location>
        <begin position="420"/>
        <end position="423"/>
    </location>
</feature>
<dbReference type="NCBIfam" id="TIGR01126">
    <property type="entry name" value="pdi_dom"/>
    <property type="match status" value="2"/>
</dbReference>
<dbReference type="FunFam" id="3.40.30.10:FF:000027">
    <property type="entry name" value="protein disulfide-isomerase A2"/>
    <property type="match status" value="1"/>
</dbReference>
<dbReference type="GO" id="GO:0003756">
    <property type="term" value="F:protein disulfide isomerase activity"/>
    <property type="evidence" value="ECO:0007669"/>
    <property type="project" value="UniProtKB-EC"/>
</dbReference>
<evidence type="ECO:0000256" key="8">
    <source>
        <dbReference type="ARBA" id="ARBA00023157"/>
    </source>
</evidence>
<evidence type="ECO:0000256" key="2">
    <source>
        <dbReference type="ARBA" id="ARBA00004319"/>
    </source>
</evidence>
<evidence type="ECO:0000256" key="13">
    <source>
        <dbReference type="RuleBase" id="RU361130"/>
    </source>
</evidence>
<evidence type="ECO:0000256" key="11">
    <source>
        <dbReference type="PIRSR" id="PIRSR605792-51"/>
    </source>
</evidence>
<dbReference type="FunFam" id="3.40.30.10:FF:000023">
    <property type="entry name" value="Protein disulfide-isomerase"/>
    <property type="match status" value="1"/>
</dbReference>
<dbReference type="PANTHER" id="PTHR18929:SF240">
    <property type="entry name" value="PROTEIN DISULFIDE-ISOMERASE"/>
    <property type="match status" value="1"/>
</dbReference>
<dbReference type="InterPro" id="IPR005788">
    <property type="entry name" value="PDI_thioredoxin-like_dom"/>
</dbReference>
<evidence type="ECO:0000313" key="16">
    <source>
        <dbReference type="EMBL" id="CAJ0608984.1"/>
    </source>
</evidence>
<organism evidence="16 17">
    <name type="scientific">Cylicocyclus nassatus</name>
    <name type="common">Nematode worm</name>
    <dbReference type="NCBI Taxonomy" id="53992"/>
    <lineage>
        <taxon>Eukaryota</taxon>
        <taxon>Metazoa</taxon>
        <taxon>Ecdysozoa</taxon>
        <taxon>Nematoda</taxon>
        <taxon>Chromadorea</taxon>
        <taxon>Rhabditida</taxon>
        <taxon>Rhabditina</taxon>
        <taxon>Rhabditomorpha</taxon>
        <taxon>Strongyloidea</taxon>
        <taxon>Strongylidae</taxon>
        <taxon>Cylicocyclus</taxon>
    </lineage>
</organism>
<dbReference type="NCBIfam" id="TIGR01130">
    <property type="entry name" value="ER_PDI_fam"/>
    <property type="match status" value="1"/>
</dbReference>
<dbReference type="InterPro" id="IPR013766">
    <property type="entry name" value="Thioredoxin_domain"/>
</dbReference>
<comment type="subcellular location">
    <subcellularLocation>
        <location evidence="2">Endoplasmic reticulum lumen</location>
    </subcellularLocation>
</comment>
<dbReference type="GO" id="GO:0003810">
    <property type="term" value="F:protein-glutamine gamma-glutamyltransferase activity"/>
    <property type="evidence" value="ECO:0007669"/>
    <property type="project" value="UniProtKB-ARBA"/>
</dbReference>
<evidence type="ECO:0000256" key="9">
    <source>
        <dbReference type="ARBA" id="ARBA00023235"/>
    </source>
</evidence>
<feature type="domain" description="Thioredoxin" evidence="15">
    <location>
        <begin position="34"/>
        <end position="157"/>
    </location>
</feature>
<feature type="region of interest" description="Disordered" evidence="14">
    <location>
        <begin position="492"/>
        <end position="520"/>
    </location>
</feature>
<evidence type="ECO:0000256" key="1">
    <source>
        <dbReference type="ARBA" id="ARBA00001182"/>
    </source>
</evidence>
<feature type="compositionally biased region" description="Basic and acidic residues" evidence="14">
    <location>
        <begin position="504"/>
        <end position="520"/>
    </location>
</feature>
<evidence type="ECO:0000259" key="15">
    <source>
        <dbReference type="PROSITE" id="PS51352"/>
    </source>
</evidence>
<sequence length="520" mass="58516">MFILSSRLRARIPVAKRIFMKYFLLVMHVWNVHVDLEKVWPTETTVEEEENVLVLTKDNFDEVINGHEFVLAEFYAPWCGHCKALAPEYAKAATQLKDEGSEIKLAKLDATVHGDVASKFEVRGYPTLKLFRNGKPSEYTGGRDAASIIAWLKKKTGPVAKTLKTADDVKSLQEEADVVVVGYYKNPEGEKAKIFLEVAAGIDDIPFGITSEDAAKKQLELKEEGIVLLKKFDDGRAVFDEKLTAETLKPWIQANRLPLVSEFTQETASVIFGGEIKSHNLLFVSKESSEFEKLESEFKNAAKQFKGKVLFVYINTDVEDNARIMEFFGLKKDDLPSVRLISLEEDMTKFKPDFAEINTENIVKFTQSYLDGALKPHLMSEEVPEDWDKAPVKVLVGKNFDQVARDNTKNVLVEFYAPWCGHCKQLAPTWDKLGEKYADHENIIIAKMDATANEVEDVKVQSFPTIKFFPAGSNKVIDYTGDRTLEGFTKFLESGGKEGAGPSEEEKAAEEGEEEVHTEL</sequence>
<dbReference type="PROSITE" id="PS51352">
    <property type="entry name" value="THIOREDOXIN_2"/>
    <property type="match status" value="2"/>
</dbReference>
<keyword evidence="9 13" id="KW-0413">Isomerase</keyword>
<keyword evidence="8 11" id="KW-1015">Disulfide bond</keyword>
<dbReference type="AlphaFoldDB" id="A0AA36HF96"/>
<comment type="catalytic activity">
    <reaction evidence="1 13">
        <text>Catalyzes the rearrangement of -S-S- bonds in proteins.</text>
        <dbReference type="EC" id="5.3.4.1"/>
    </reaction>
</comment>